<organism evidence="2 3">
    <name type="scientific">Ensete ventricosum</name>
    <name type="common">Abyssinian banana</name>
    <name type="synonym">Musa ensete</name>
    <dbReference type="NCBI Taxonomy" id="4639"/>
    <lineage>
        <taxon>Eukaryota</taxon>
        <taxon>Viridiplantae</taxon>
        <taxon>Streptophyta</taxon>
        <taxon>Embryophyta</taxon>
        <taxon>Tracheophyta</taxon>
        <taxon>Spermatophyta</taxon>
        <taxon>Magnoliopsida</taxon>
        <taxon>Liliopsida</taxon>
        <taxon>Zingiberales</taxon>
        <taxon>Musaceae</taxon>
        <taxon>Ensete</taxon>
    </lineage>
</organism>
<feature type="compositionally biased region" description="Basic residues" evidence="1">
    <location>
        <begin position="1"/>
        <end position="11"/>
    </location>
</feature>
<dbReference type="EMBL" id="AMZH03008376">
    <property type="protein sequence ID" value="RRT59084.1"/>
    <property type="molecule type" value="Genomic_DNA"/>
</dbReference>
<protein>
    <submittedName>
        <fullName evidence="2">Uncharacterized protein</fullName>
    </submittedName>
</protein>
<gene>
    <name evidence="2" type="ORF">B296_00013005</name>
</gene>
<proteinExistence type="predicted"/>
<reference evidence="2 3" key="1">
    <citation type="journal article" date="2014" name="Agronomy (Basel)">
        <title>A Draft Genome Sequence for Ensete ventricosum, the Drought-Tolerant Tree Against Hunger.</title>
        <authorList>
            <person name="Harrison J."/>
            <person name="Moore K.A."/>
            <person name="Paszkiewicz K."/>
            <person name="Jones T."/>
            <person name="Grant M."/>
            <person name="Ambacheew D."/>
            <person name="Muzemil S."/>
            <person name="Studholme D.J."/>
        </authorList>
    </citation>
    <scope>NUCLEOTIDE SEQUENCE [LARGE SCALE GENOMIC DNA]</scope>
</reference>
<sequence length="230" mass="25800">MDLNALRRKPRMPSVKNTMAAGTKSSPLDVEEICVEATTKRSVESSAPDRAVTSRPGKWVKIAVRKHKSRHGEGSSRRAAWEKELAAQAGRVCPHGPFGYGPRRRAIGDPHGEPAIHLEAEVVKLKSEGDPEQLAADDELLRLMRENKTLKIELPSKSVADYKQPVGFGWGLQRMGQVSYEFGYRVALARFQARYPNLEMDSDPFTEKLEDSSVPIETRQEFDDFIPLEE</sequence>
<name>A0A426Z532_ENSVE</name>
<evidence type="ECO:0000313" key="2">
    <source>
        <dbReference type="EMBL" id="RRT59084.1"/>
    </source>
</evidence>
<dbReference type="AlphaFoldDB" id="A0A426Z532"/>
<accession>A0A426Z532</accession>
<evidence type="ECO:0000313" key="3">
    <source>
        <dbReference type="Proteomes" id="UP000287651"/>
    </source>
</evidence>
<dbReference type="Proteomes" id="UP000287651">
    <property type="component" value="Unassembled WGS sequence"/>
</dbReference>
<comment type="caution">
    <text evidence="2">The sequence shown here is derived from an EMBL/GenBank/DDBJ whole genome shotgun (WGS) entry which is preliminary data.</text>
</comment>
<feature type="region of interest" description="Disordered" evidence="1">
    <location>
        <begin position="1"/>
        <end position="26"/>
    </location>
</feature>
<evidence type="ECO:0000256" key="1">
    <source>
        <dbReference type="SAM" id="MobiDB-lite"/>
    </source>
</evidence>